<dbReference type="PANTHER" id="PTHR31286">
    <property type="entry name" value="GLYCINE-RICH CELL WALL STRUCTURAL PROTEIN 1.8-LIKE"/>
    <property type="match status" value="1"/>
</dbReference>
<proteinExistence type="predicted"/>
<dbReference type="GO" id="GO:0008270">
    <property type="term" value="F:zinc ion binding"/>
    <property type="evidence" value="ECO:0007669"/>
    <property type="project" value="UniProtKB-KW"/>
</dbReference>
<protein>
    <submittedName>
        <fullName evidence="3">Nucleolin-like</fullName>
    </submittedName>
</protein>
<keyword evidence="4" id="KW-1185">Reference proteome</keyword>
<dbReference type="PANTHER" id="PTHR31286:SF153">
    <property type="entry name" value="DUF4283 DOMAIN PROTEIN"/>
    <property type="match status" value="1"/>
</dbReference>
<gene>
    <name evidence="3" type="ORF">EPI10_027319</name>
</gene>
<dbReference type="Proteomes" id="UP000325315">
    <property type="component" value="Unassembled WGS sequence"/>
</dbReference>
<evidence type="ECO:0000256" key="1">
    <source>
        <dbReference type="PROSITE-ProRule" id="PRU00047"/>
    </source>
</evidence>
<dbReference type="GO" id="GO:0003676">
    <property type="term" value="F:nucleic acid binding"/>
    <property type="evidence" value="ECO:0007669"/>
    <property type="project" value="InterPro"/>
</dbReference>
<feature type="domain" description="CCHC-type" evidence="2">
    <location>
        <begin position="135"/>
        <end position="149"/>
    </location>
</feature>
<keyword evidence="1" id="KW-0479">Metal-binding</keyword>
<dbReference type="Gene3D" id="3.60.10.10">
    <property type="entry name" value="Endonuclease/exonuclease/phosphatase"/>
    <property type="match status" value="1"/>
</dbReference>
<keyword evidence="1" id="KW-0863">Zinc-finger</keyword>
<evidence type="ECO:0000313" key="4">
    <source>
        <dbReference type="Proteomes" id="UP000325315"/>
    </source>
</evidence>
<evidence type="ECO:0000313" key="3">
    <source>
        <dbReference type="EMBL" id="KAA3460676.1"/>
    </source>
</evidence>
<dbReference type="Pfam" id="PF14392">
    <property type="entry name" value="zf-CCHC_4"/>
    <property type="match status" value="1"/>
</dbReference>
<accession>A0A5B6UVL8</accession>
<dbReference type="EMBL" id="SMMG02000009">
    <property type="protein sequence ID" value="KAA3460676.1"/>
    <property type="molecule type" value="Genomic_DNA"/>
</dbReference>
<dbReference type="AlphaFoldDB" id="A0A5B6UVL8"/>
<reference evidence="4" key="1">
    <citation type="journal article" date="2019" name="Plant Biotechnol. J.">
        <title>Genome sequencing of the Australian wild diploid species Gossypium australe highlights disease resistance and delayed gland morphogenesis.</title>
        <authorList>
            <person name="Cai Y."/>
            <person name="Cai X."/>
            <person name="Wang Q."/>
            <person name="Wang P."/>
            <person name="Zhang Y."/>
            <person name="Cai C."/>
            <person name="Xu Y."/>
            <person name="Wang K."/>
            <person name="Zhou Z."/>
            <person name="Wang C."/>
            <person name="Geng S."/>
            <person name="Li B."/>
            <person name="Dong Q."/>
            <person name="Hou Y."/>
            <person name="Wang H."/>
            <person name="Ai P."/>
            <person name="Liu Z."/>
            <person name="Yi F."/>
            <person name="Sun M."/>
            <person name="An G."/>
            <person name="Cheng J."/>
            <person name="Zhang Y."/>
            <person name="Shi Q."/>
            <person name="Xie Y."/>
            <person name="Shi X."/>
            <person name="Chang Y."/>
            <person name="Huang F."/>
            <person name="Chen Y."/>
            <person name="Hong S."/>
            <person name="Mi L."/>
            <person name="Sun Q."/>
            <person name="Zhang L."/>
            <person name="Zhou B."/>
            <person name="Peng R."/>
            <person name="Zhang X."/>
            <person name="Liu F."/>
        </authorList>
    </citation>
    <scope>NUCLEOTIDE SEQUENCE [LARGE SCALE GENOMIC DNA]</scope>
    <source>
        <strain evidence="4">cv. PA1801</strain>
    </source>
</reference>
<dbReference type="InterPro" id="IPR025836">
    <property type="entry name" value="Zn_knuckle_CX2CX4HX4C"/>
</dbReference>
<dbReference type="InterPro" id="IPR036691">
    <property type="entry name" value="Endo/exonu/phosph_ase_sf"/>
</dbReference>
<dbReference type="InterPro" id="IPR040256">
    <property type="entry name" value="At4g02000-like"/>
</dbReference>
<dbReference type="InterPro" id="IPR001878">
    <property type="entry name" value="Znf_CCHC"/>
</dbReference>
<name>A0A5B6UVL8_9ROSI</name>
<dbReference type="SUPFAM" id="SSF56219">
    <property type="entry name" value="DNase I-like"/>
    <property type="match status" value="1"/>
</dbReference>
<keyword evidence="1" id="KW-0862">Zinc</keyword>
<sequence length="361" mass="42342">MENKRILFRFYSEVDLQRVIDGMPWSFNRHLIIFHRLLENEEPSLVPLWEAVFWVQIHNIPIGYYTEGMAKQMGDFIGRFVDYDASMASKGNGQYIRIRVMIDVKQPLKRKKRVCVNQNRFIYVQFQYERLSLFCFLCGRLGHSENFCPIRLTLSNQQVELGWDLSIRAALRRNEKGTSKWLREEIELNRGKNMEVDGETEGRNHEREITNERDQRRGMENMGRCVRHPRKLMGENNFENQESEEENGDEMEDIPIDLVDGKKRQRVIAEEGKAGAIRGIVELQTKISAANAMKIISWNVRGLGQSRTVKRLKNKLRYIQPQILFLMETKVTSRKMESIRRRCGFMNGIDVDAVGSRGDYL</sequence>
<dbReference type="OrthoDB" id="1750606at2759"/>
<evidence type="ECO:0000259" key="2">
    <source>
        <dbReference type="PROSITE" id="PS50158"/>
    </source>
</evidence>
<organism evidence="3 4">
    <name type="scientific">Gossypium australe</name>
    <dbReference type="NCBI Taxonomy" id="47621"/>
    <lineage>
        <taxon>Eukaryota</taxon>
        <taxon>Viridiplantae</taxon>
        <taxon>Streptophyta</taxon>
        <taxon>Embryophyta</taxon>
        <taxon>Tracheophyta</taxon>
        <taxon>Spermatophyta</taxon>
        <taxon>Magnoliopsida</taxon>
        <taxon>eudicotyledons</taxon>
        <taxon>Gunneridae</taxon>
        <taxon>Pentapetalae</taxon>
        <taxon>rosids</taxon>
        <taxon>malvids</taxon>
        <taxon>Malvales</taxon>
        <taxon>Malvaceae</taxon>
        <taxon>Malvoideae</taxon>
        <taxon>Gossypium</taxon>
    </lineage>
</organism>
<dbReference type="PROSITE" id="PS50158">
    <property type="entry name" value="ZF_CCHC"/>
    <property type="match status" value="1"/>
</dbReference>
<comment type="caution">
    <text evidence="3">The sequence shown here is derived from an EMBL/GenBank/DDBJ whole genome shotgun (WGS) entry which is preliminary data.</text>
</comment>